<sequence length="109" mass="12513">MLLQNLYVPFSNNDAFTDVQVTHDAMGTNIPPYHQRCWLLNFTLIIIQIVPFLFDPEDTTSVNPKNNFKCGLVRHFYSLGQSISDELRPREAGSVSGCCRYIFFTLHGR</sequence>
<proteinExistence type="predicted"/>
<dbReference type="Proteomes" id="UP001345963">
    <property type="component" value="Unassembled WGS sequence"/>
</dbReference>
<dbReference type="EMBL" id="JAHUTI010014584">
    <property type="protein sequence ID" value="MED6237276.1"/>
    <property type="molecule type" value="Genomic_DNA"/>
</dbReference>
<comment type="caution">
    <text evidence="1">The sequence shown here is derived from an EMBL/GenBank/DDBJ whole genome shotgun (WGS) entry which is preliminary data.</text>
</comment>
<evidence type="ECO:0000313" key="2">
    <source>
        <dbReference type="Proteomes" id="UP001345963"/>
    </source>
</evidence>
<accession>A0ABU7AGG1</accession>
<gene>
    <name evidence="1" type="ORF">ATANTOWER_021960</name>
</gene>
<keyword evidence="2" id="KW-1185">Reference proteome</keyword>
<feature type="non-terminal residue" evidence="1">
    <location>
        <position position="109"/>
    </location>
</feature>
<protein>
    <submittedName>
        <fullName evidence="1">Uncharacterized protein</fullName>
    </submittedName>
</protein>
<reference evidence="1 2" key="1">
    <citation type="submission" date="2021-07" db="EMBL/GenBank/DDBJ databases">
        <authorList>
            <person name="Palmer J.M."/>
        </authorList>
    </citation>
    <scope>NUCLEOTIDE SEQUENCE [LARGE SCALE GENOMIC DNA]</scope>
    <source>
        <strain evidence="1 2">AT_MEX2019</strain>
        <tissue evidence="1">Muscle</tissue>
    </source>
</reference>
<evidence type="ECO:0000313" key="1">
    <source>
        <dbReference type="EMBL" id="MED6237276.1"/>
    </source>
</evidence>
<name>A0ABU7AGG1_9TELE</name>
<organism evidence="1 2">
    <name type="scientific">Ataeniobius toweri</name>
    <dbReference type="NCBI Taxonomy" id="208326"/>
    <lineage>
        <taxon>Eukaryota</taxon>
        <taxon>Metazoa</taxon>
        <taxon>Chordata</taxon>
        <taxon>Craniata</taxon>
        <taxon>Vertebrata</taxon>
        <taxon>Euteleostomi</taxon>
        <taxon>Actinopterygii</taxon>
        <taxon>Neopterygii</taxon>
        <taxon>Teleostei</taxon>
        <taxon>Neoteleostei</taxon>
        <taxon>Acanthomorphata</taxon>
        <taxon>Ovalentaria</taxon>
        <taxon>Atherinomorphae</taxon>
        <taxon>Cyprinodontiformes</taxon>
        <taxon>Goodeidae</taxon>
        <taxon>Ataeniobius</taxon>
    </lineage>
</organism>